<evidence type="ECO:0000313" key="4">
    <source>
        <dbReference type="Proteomes" id="UP000289260"/>
    </source>
</evidence>
<dbReference type="PANTHER" id="PTHR12993:SF11">
    <property type="entry name" value="N-ACETYLGLUCOSAMINYL-PHOSPHATIDYLINOSITOL DE-N-ACETYLASE"/>
    <property type="match status" value="1"/>
</dbReference>
<dbReference type="Pfam" id="PF02585">
    <property type="entry name" value="PIG-L"/>
    <property type="match status" value="1"/>
</dbReference>
<proteinExistence type="predicted"/>
<sequence>MEKMTQDPSEWFDGRARVMFVHAHPDDETITTGGTLAALAEAGREPLLVTLTRGEQGEVVAGPLEALVAAHGLAVARQNELRTALGMLGIERHAFLGVEPARADGLSPAIYEDSGMQWGDDGRAIPDPAAGPDALTSVPAVEVLNDLLAAAYRAGAQGIVSYDDGGGYGHPDHVLAHRVARAVAQALELPFWEIVPAGSMEPARSDSDVSPGSADIPESGDGRGRVEAHDVSPWVDRKVAALRAHATQLTVDRGDIVHVGGQREPIGGIEAFRRR</sequence>
<evidence type="ECO:0000313" key="3">
    <source>
        <dbReference type="EMBL" id="QBE48957.1"/>
    </source>
</evidence>
<dbReference type="PANTHER" id="PTHR12993">
    <property type="entry name" value="N-ACETYLGLUCOSAMINYL-PHOSPHATIDYLINOSITOL DE-N-ACETYLASE-RELATED"/>
    <property type="match status" value="1"/>
</dbReference>
<name>A0A4P6KEZ4_9MICO</name>
<reference evidence="3 4" key="1">
    <citation type="submission" date="2019-02" db="EMBL/GenBank/DDBJ databases">
        <authorList>
            <person name="Sun L."/>
            <person name="Pan D."/>
            <person name="Wu X."/>
        </authorList>
    </citation>
    <scope>NUCLEOTIDE SEQUENCE [LARGE SCALE GENOMIC DNA]</scope>
    <source>
        <strain evidence="3 4">JW-1</strain>
    </source>
</reference>
<dbReference type="AlphaFoldDB" id="A0A4P6KEZ4"/>
<keyword evidence="4" id="KW-1185">Reference proteome</keyword>
<organism evidence="3 4">
    <name type="scientific">Leucobacter triazinivorans</name>
    <dbReference type="NCBI Taxonomy" id="1784719"/>
    <lineage>
        <taxon>Bacteria</taxon>
        <taxon>Bacillati</taxon>
        <taxon>Actinomycetota</taxon>
        <taxon>Actinomycetes</taxon>
        <taxon>Micrococcales</taxon>
        <taxon>Microbacteriaceae</taxon>
        <taxon>Leucobacter</taxon>
    </lineage>
</organism>
<accession>A0A4P6KEZ4</accession>
<dbReference type="Proteomes" id="UP000289260">
    <property type="component" value="Chromosome"/>
</dbReference>
<feature type="region of interest" description="Disordered" evidence="2">
    <location>
        <begin position="200"/>
        <end position="228"/>
    </location>
</feature>
<dbReference type="SUPFAM" id="SSF102588">
    <property type="entry name" value="LmbE-like"/>
    <property type="match status" value="1"/>
</dbReference>
<dbReference type="GO" id="GO:0016811">
    <property type="term" value="F:hydrolase activity, acting on carbon-nitrogen (but not peptide) bonds, in linear amides"/>
    <property type="evidence" value="ECO:0007669"/>
    <property type="project" value="TreeGrafter"/>
</dbReference>
<dbReference type="Gene3D" id="3.40.50.10320">
    <property type="entry name" value="LmbE-like"/>
    <property type="match status" value="1"/>
</dbReference>
<dbReference type="InterPro" id="IPR024078">
    <property type="entry name" value="LmbE-like_dom_sf"/>
</dbReference>
<keyword evidence="1" id="KW-0862">Zinc</keyword>
<dbReference type="InterPro" id="IPR003737">
    <property type="entry name" value="GlcNAc_PI_deacetylase-related"/>
</dbReference>
<dbReference type="RefSeq" id="WP_130110091.1">
    <property type="nucleotide sequence ID" value="NZ_CP035806.1"/>
</dbReference>
<dbReference type="OrthoDB" id="158614at2"/>
<dbReference type="GO" id="GO:0016137">
    <property type="term" value="P:glycoside metabolic process"/>
    <property type="evidence" value="ECO:0007669"/>
    <property type="project" value="UniProtKB-ARBA"/>
</dbReference>
<evidence type="ECO:0000256" key="1">
    <source>
        <dbReference type="ARBA" id="ARBA00022833"/>
    </source>
</evidence>
<dbReference type="KEGG" id="ltr:EVS81_09005"/>
<protein>
    <submittedName>
        <fullName evidence="3">LmbE-like protein</fullName>
    </submittedName>
</protein>
<gene>
    <name evidence="3" type="ORF">EVS81_09005</name>
</gene>
<evidence type="ECO:0000256" key="2">
    <source>
        <dbReference type="SAM" id="MobiDB-lite"/>
    </source>
</evidence>
<dbReference type="EMBL" id="CP035806">
    <property type="protein sequence ID" value="QBE48957.1"/>
    <property type="molecule type" value="Genomic_DNA"/>
</dbReference>